<evidence type="ECO:0008006" key="3">
    <source>
        <dbReference type="Google" id="ProtNLM"/>
    </source>
</evidence>
<reference evidence="1 2" key="1">
    <citation type="submission" date="2024-03" db="EMBL/GenBank/DDBJ databases">
        <title>Aureococcus anophagefferens CCMP1851 and Kratosvirus quantuckense: Draft genome of a second virus-susceptible host strain in the model system.</title>
        <authorList>
            <person name="Chase E."/>
            <person name="Truchon A.R."/>
            <person name="Schepens W."/>
            <person name="Wilhelm S.W."/>
        </authorList>
    </citation>
    <scope>NUCLEOTIDE SEQUENCE [LARGE SCALE GENOMIC DNA]</scope>
    <source>
        <strain evidence="1 2">CCMP1851</strain>
    </source>
</reference>
<gene>
    <name evidence="1" type="ORF">SO694_00026396</name>
</gene>
<evidence type="ECO:0000313" key="1">
    <source>
        <dbReference type="EMBL" id="KAK7238979.1"/>
    </source>
</evidence>
<comment type="caution">
    <text evidence="1">The sequence shown here is derived from an EMBL/GenBank/DDBJ whole genome shotgun (WGS) entry which is preliminary data.</text>
</comment>
<dbReference type="EMBL" id="JBBJCI010000227">
    <property type="protein sequence ID" value="KAK7238979.1"/>
    <property type="molecule type" value="Genomic_DNA"/>
</dbReference>
<protein>
    <recommendedName>
        <fullName evidence="3">Phospholipase B-like</fullName>
    </recommendedName>
</protein>
<accession>A0ABR1FUH0</accession>
<sequence length="502" mass="54419">MLTRQATSASGGWSTRERVVACVGVVATAALGGLALLRLPGGAGAPAPALVASTAAIDASPTKASLQFQLYKIALSVREGEAHAVHDLVNDTFAHVDPNFDLGCDGVKINGYLMSYGPQVHWVEASILSNDPQPIKYWQDYFEELNGDLSSWNAFMHNKVSMFTSNVTAPYLRMVENKIPLMLRTSDGYSGKASPTGELAHVLFQVAGRMYEIAGPVTAEVRSALGTDDWAPWSDFECPTAHMLDSNLDEYVTTYDGYVAAANTAMQKWAADKGYYPPMLSGVSVSAEHGASETLDDDDLVDDLQSIADVHSYAELETDACAITRIETVSAKGFRSPVRYVANALANDALATTDPATGEKTGLTVEDYNSYIWKTHAEIAGSYDNWAGWDHWMDQHIGLKYVGSDSCAVSHQLNANLTARGVAVGQRTTADYGAEKAIHWYTGYAGSMTWEYWVTGCPSYSTDSEADVCACHASNNDKIFLEETGANCTRFGEDKWLIHDRA</sequence>
<dbReference type="Proteomes" id="UP001363151">
    <property type="component" value="Unassembled WGS sequence"/>
</dbReference>
<evidence type="ECO:0000313" key="2">
    <source>
        <dbReference type="Proteomes" id="UP001363151"/>
    </source>
</evidence>
<name>A0ABR1FUH0_AURAN</name>
<proteinExistence type="predicted"/>
<keyword evidence="2" id="KW-1185">Reference proteome</keyword>
<organism evidence="1 2">
    <name type="scientific">Aureococcus anophagefferens</name>
    <name type="common">Harmful bloom alga</name>
    <dbReference type="NCBI Taxonomy" id="44056"/>
    <lineage>
        <taxon>Eukaryota</taxon>
        <taxon>Sar</taxon>
        <taxon>Stramenopiles</taxon>
        <taxon>Ochrophyta</taxon>
        <taxon>Pelagophyceae</taxon>
        <taxon>Pelagomonadales</taxon>
        <taxon>Pelagomonadaceae</taxon>
        <taxon>Aureococcus</taxon>
    </lineage>
</organism>